<organism evidence="1 2">
    <name type="scientific">Kosakonia arachidis</name>
    <dbReference type="NCBI Taxonomy" id="551989"/>
    <lineage>
        <taxon>Bacteria</taxon>
        <taxon>Pseudomonadati</taxon>
        <taxon>Pseudomonadota</taxon>
        <taxon>Gammaproteobacteria</taxon>
        <taxon>Enterobacterales</taxon>
        <taxon>Enterobacteriaceae</taxon>
        <taxon>Kosakonia</taxon>
    </lineage>
</organism>
<dbReference type="RefSeq" id="WP_090122155.1">
    <property type="nucleotide sequence ID" value="NZ_FPAU01000003.1"/>
</dbReference>
<dbReference type="EMBL" id="FPAU01000003">
    <property type="protein sequence ID" value="SFT95041.1"/>
    <property type="molecule type" value="Genomic_DNA"/>
</dbReference>
<sequence length="130" mass="15114">MKVSDFIFKFKPNDYSHEYSICRVRIFLHEGIQFSLLTDLDDQSPTSVTNSVEYIRKQLIDEGFIDNDTIIIEHYEEGFSGYGSFDIVTFGHNNSPNWVKTTLKKTQIMLGCSHEELLDSTLKNKRLLKK</sequence>
<dbReference type="OrthoDB" id="2088338at2"/>
<name>A0A1I7C6H7_9ENTR</name>
<protein>
    <submittedName>
        <fullName evidence="1">Uncharacterized protein</fullName>
    </submittedName>
</protein>
<evidence type="ECO:0000313" key="2">
    <source>
        <dbReference type="Proteomes" id="UP000199187"/>
    </source>
</evidence>
<accession>A0A1I7C6H7</accession>
<dbReference type="Proteomes" id="UP000199187">
    <property type="component" value="Unassembled WGS sequence"/>
</dbReference>
<evidence type="ECO:0000313" key="1">
    <source>
        <dbReference type="EMBL" id="SFT95041.1"/>
    </source>
</evidence>
<gene>
    <name evidence="1" type="ORF">SAMN05192562_103287</name>
</gene>
<proteinExistence type="predicted"/>
<dbReference type="AlphaFoldDB" id="A0A1I7C6H7"/>
<keyword evidence="2" id="KW-1185">Reference proteome</keyword>
<reference evidence="2" key="1">
    <citation type="submission" date="2016-10" db="EMBL/GenBank/DDBJ databases">
        <authorList>
            <person name="Varghese N."/>
            <person name="Submissions S."/>
        </authorList>
    </citation>
    <scope>NUCLEOTIDE SEQUENCE [LARGE SCALE GENOMIC DNA]</scope>
    <source>
        <strain evidence="2">Ah-143</strain>
    </source>
</reference>